<name>A0ABS4GWN6_9BACL</name>
<evidence type="ECO:0000259" key="4">
    <source>
        <dbReference type="PROSITE" id="PS50887"/>
    </source>
</evidence>
<dbReference type="Proteomes" id="UP001519343">
    <property type="component" value="Unassembled WGS sequence"/>
</dbReference>
<dbReference type="InterPro" id="IPR013655">
    <property type="entry name" value="PAS_fold_3"/>
</dbReference>
<evidence type="ECO:0000313" key="6">
    <source>
        <dbReference type="Proteomes" id="UP001519343"/>
    </source>
</evidence>
<proteinExistence type="predicted"/>
<protein>
    <submittedName>
        <fullName evidence="5">Diguanylate cyclase (GGDEF)-like protein/PAS domain S-box-containing protein</fullName>
    </submittedName>
</protein>
<feature type="domain" description="PAS" evidence="2">
    <location>
        <begin position="133"/>
        <end position="206"/>
    </location>
</feature>
<dbReference type="PROSITE" id="PS50887">
    <property type="entry name" value="GGDEF"/>
    <property type="match status" value="1"/>
</dbReference>
<keyword evidence="1" id="KW-0812">Transmembrane</keyword>
<dbReference type="SMART" id="SM00267">
    <property type="entry name" value="GGDEF"/>
    <property type="match status" value="1"/>
</dbReference>
<dbReference type="InterPro" id="IPR043128">
    <property type="entry name" value="Rev_trsase/Diguanyl_cyclase"/>
</dbReference>
<dbReference type="InterPro" id="IPR035965">
    <property type="entry name" value="PAS-like_dom_sf"/>
</dbReference>
<evidence type="ECO:0000259" key="2">
    <source>
        <dbReference type="PROSITE" id="PS50112"/>
    </source>
</evidence>
<accession>A0ABS4GWN6</accession>
<dbReference type="EMBL" id="JAGGKT010000025">
    <property type="protein sequence ID" value="MBP1934679.1"/>
    <property type="molecule type" value="Genomic_DNA"/>
</dbReference>
<dbReference type="SUPFAM" id="SSF55073">
    <property type="entry name" value="Nucleotide cyclase"/>
    <property type="match status" value="1"/>
</dbReference>
<dbReference type="SUPFAM" id="SSF55785">
    <property type="entry name" value="PYP-like sensor domain (PAS domain)"/>
    <property type="match status" value="1"/>
</dbReference>
<dbReference type="SMART" id="SM00091">
    <property type="entry name" value="PAS"/>
    <property type="match status" value="1"/>
</dbReference>
<feature type="domain" description="PAC" evidence="3">
    <location>
        <begin position="208"/>
        <end position="260"/>
    </location>
</feature>
<sequence length="429" mass="48623">MVLNAKQIPIKVWLIIFVSFLTPILFEFLAANTAFMEEFASIVWLLHLIPSTFFSYYYGLRGGLFSAFLFIILHLLVELIDNPEDEISVGSLLILGEISFANLLLIVPISRLFVKLNKEKLQLESVTTEMTKRKEQLQNIFDNLDVAIWSLDVQEQSLQVSTELERIYGVSREEIVMNPDSIWSKMIHPEDRFLAENLDQQLFSGQPGNAVYRILRRDGEVKWVQDRGVPIVDASGKVIRIDGVVIDITEMKLANDQIKKMAFYDPLTGLPNRRFFEKKLSDTLAQAKSREEQLVILFMDLDGFKNVNDTLGHEAGDRLLQEVGARSKKCMGPADLIARLAGDEFTILLPNASVERAIDVSQRLIDEIQKPFLFADNQARVTPSIGISLFPEHGESPENLVKRADEAMYRAKAMGKNNVQVYKNVGVTE</sequence>
<dbReference type="InterPro" id="IPR000014">
    <property type="entry name" value="PAS"/>
</dbReference>
<keyword evidence="1" id="KW-1133">Transmembrane helix</keyword>
<dbReference type="NCBIfam" id="TIGR00254">
    <property type="entry name" value="GGDEF"/>
    <property type="match status" value="1"/>
</dbReference>
<dbReference type="SMART" id="SM00086">
    <property type="entry name" value="PAC"/>
    <property type="match status" value="1"/>
</dbReference>
<dbReference type="Pfam" id="PF00990">
    <property type="entry name" value="GGDEF"/>
    <property type="match status" value="1"/>
</dbReference>
<dbReference type="NCBIfam" id="TIGR00229">
    <property type="entry name" value="sensory_box"/>
    <property type="match status" value="1"/>
</dbReference>
<dbReference type="InterPro" id="IPR000700">
    <property type="entry name" value="PAS-assoc_C"/>
</dbReference>
<evidence type="ECO:0000256" key="1">
    <source>
        <dbReference type="SAM" id="Phobius"/>
    </source>
</evidence>
<dbReference type="Pfam" id="PF08447">
    <property type="entry name" value="PAS_3"/>
    <property type="match status" value="1"/>
</dbReference>
<dbReference type="CDD" id="cd00130">
    <property type="entry name" value="PAS"/>
    <property type="match status" value="1"/>
</dbReference>
<evidence type="ECO:0000259" key="3">
    <source>
        <dbReference type="PROSITE" id="PS50113"/>
    </source>
</evidence>
<feature type="transmembrane region" description="Helical" evidence="1">
    <location>
        <begin position="12"/>
        <end position="33"/>
    </location>
</feature>
<dbReference type="RefSeq" id="WP_209812665.1">
    <property type="nucleotide sequence ID" value="NZ_JAGGKT010000025.1"/>
</dbReference>
<organism evidence="5 6">
    <name type="scientific">Ammoniphilus resinae</name>
    <dbReference type="NCBI Taxonomy" id="861532"/>
    <lineage>
        <taxon>Bacteria</taxon>
        <taxon>Bacillati</taxon>
        <taxon>Bacillota</taxon>
        <taxon>Bacilli</taxon>
        <taxon>Bacillales</taxon>
        <taxon>Paenibacillaceae</taxon>
        <taxon>Aneurinibacillus group</taxon>
        <taxon>Ammoniphilus</taxon>
    </lineage>
</organism>
<dbReference type="Gene3D" id="3.30.450.20">
    <property type="entry name" value="PAS domain"/>
    <property type="match status" value="1"/>
</dbReference>
<evidence type="ECO:0000313" key="5">
    <source>
        <dbReference type="EMBL" id="MBP1934679.1"/>
    </source>
</evidence>
<feature type="domain" description="GGDEF" evidence="4">
    <location>
        <begin position="292"/>
        <end position="424"/>
    </location>
</feature>
<dbReference type="CDD" id="cd01949">
    <property type="entry name" value="GGDEF"/>
    <property type="match status" value="1"/>
</dbReference>
<reference evidence="5 6" key="1">
    <citation type="submission" date="2021-03" db="EMBL/GenBank/DDBJ databases">
        <title>Genomic Encyclopedia of Type Strains, Phase IV (KMG-IV): sequencing the most valuable type-strain genomes for metagenomic binning, comparative biology and taxonomic classification.</title>
        <authorList>
            <person name="Goeker M."/>
        </authorList>
    </citation>
    <scope>NUCLEOTIDE SEQUENCE [LARGE SCALE GENOMIC DNA]</scope>
    <source>
        <strain evidence="5 6">DSM 24738</strain>
    </source>
</reference>
<dbReference type="PANTHER" id="PTHR46663">
    <property type="entry name" value="DIGUANYLATE CYCLASE DGCT-RELATED"/>
    <property type="match status" value="1"/>
</dbReference>
<dbReference type="InterPro" id="IPR000160">
    <property type="entry name" value="GGDEF_dom"/>
</dbReference>
<dbReference type="InterPro" id="IPR052163">
    <property type="entry name" value="DGC-Regulatory_Protein"/>
</dbReference>
<keyword evidence="6" id="KW-1185">Reference proteome</keyword>
<gene>
    <name evidence="5" type="ORF">J2Z37_004699</name>
</gene>
<dbReference type="PROSITE" id="PS50113">
    <property type="entry name" value="PAC"/>
    <property type="match status" value="1"/>
</dbReference>
<dbReference type="InterPro" id="IPR029787">
    <property type="entry name" value="Nucleotide_cyclase"/>
</dbReference>
<feature type="transmembrane region" description="Helical" evidence="1">
    <location>
        <begin position="64"/>
        <end position="80"/>
    </location>
</feature>
<feature type="transmembrane region" description="Helical" evidence="1">
    <location>
        <begin position="92"/>
        <end position="114"/>
    </location>
</feature>
<dbReference type="PANTHER" id="PTHR46663:SF3">
    <property type="entry name" value="SLL0267 PROTEIN"/>
    <property type="match status" value="1"/>
</dbReference>
<dbReference type="PROSITE" id="PS50112">
    <property type="entry name" value="PAS"/>
    <property type="match status" value="1"/>
</dbReference>
<comment type="caution">
    <text evidence="5">The sequence shown here is derived from an EMBL/GenBank/DDBJ whole genome shotgun (WGS) entry which is preliminary data.</text>
</comment>
<keyword evidence="1" id="KW-0472">Membrane</keyword>
<dbReference type="InterPro" id="IPR001610">
    <property type="entry name" value="PAC"/>
</dbReference>
<dbReference type="Gene3D" id="3.30.70.270">
    <property type="match status" value="1"/>
</dbReference>